<accession>A0A6J4II60</accession>
<evidence type="ECO:0000259" key="9">
    <source>
        <dbReference type="PROSITE" id="PS51977"/>
    </source>
</evidence>
<dbReference type="Gene3D" id="3.90.228.10">
    <property type="match status" value="1"/>
</dbReference>
<dbReference type="Gene3D" id="2.20.140.10">
    <property type="entry name" value="WGR domain"/>
    <property type="match status" value="1"/>
</dbReference>
<evidence type="ECO:0000259" key="8">
    <source>
        <dbReference type="PROSITE" id="PS51060"/>
    </source>
</evidence>
<dbReference type="GO" id="GO:0070212">
    <property type="term" value="P:protein poly-ADP-ribosylation"/>
    <property type="evidence" value="ECO:0007669"/>
    <property type="project" value="TreeGrafter"/>
</dbReference>
<dbReference type="PANTHER" id="PTHR10459:SF60">
    <property type="entry name" value="POLY [ADP-RIBOSE] POLYMERASE 2"/>
    <property type="match status" value="1"/>
</dbReference>
<sequence>MLKAYNLSGGEDAPAFPEQFAVLRSAVLNRSDILANNNKFYVLELHEADGKFRLFTNYGRVGAAGVREARFADERDSLEREFERILREKTGPKKGYVPVDVARAVVGSDGLQQETEKAFTAHRGVRPSVLHPSVAAFVERIFDESRAELVRRIETPLGALSKEQIERGSDQLRQIRFAIARDHKGRIPALSSQYYSLVPHRFGRRIDPAEVAIDSVEKADEEEELLQLMRDVFHVQKDLDAEVDRKYRALGAELEVLDPLDPEAQRVVRQVRDAQSARHGFTVKVGPVFRARLPEERARFDLAPGNVRMLFHGSKNANLVGILSRGLLVAPKNVAVTGYMFGKGIYFADQSTKSAQYSDLWDGGGKRGAGYLFLADVALGRVKKEWFPKYREEAPGGFHSVQGCKGLTLLHNEFIVYRKEQCTIRYVAEIKAA</sequence>
<feature type="domain" description="PARP catalytic" evidence="7">
    <location>
        <begin position="241"/>
        <end position="433"/>
    </location>
</feature>
<dbReference type="InterPro" id="IPR036616">
    <property type="entry name" value="Poly(ADP-ribose)pol_reg_dom_sf"/>
</dbReference>
<dbReference type="SMART" id="SM00773">
    <property type="entry name" value="WGR"/>
    <property type="match status" value="1"/>
</dbReference>
<evidence type="ECO:0000256" key="2">
    <source>
        <dbReference type="ARBA" id="ARBA00022676"/>
    </source>
</evidence>
<dbReference type="AlphaFoldDB" id="A0A6J4II60"/>
<dbReference type="EC" id="2.4.2.30" evidence="1"/>
<feature type="domain" description="WGR" evidence="9">
    <location>
        <begin position="12"/>
        <end position="109"/>
    </location>
</feature>
<reference evidence="10" key="1">
    <citation type="submission" date="2020-02" db="EMBL/GenBank/DDBJ databases">
        <authorList>
            <person name="Meier V. D."/>
        </authorList>
    </citation>
    <scope>NUCLEOTIDE SEQUENCE</scope>
    <source>
        <strain evidence="10">AVDCRST_MAG63</strain>
    </source>
</reference>
<evidence type="ECO:0000256" key="1">
    <source>
        <dbReference type="ARBA" id="ARBA00012020"/>
    </source>
</evidence>
<dbReference type="EMBL" id="CADCTO010000249">
    <property type="protein sequence ID" value="CAA9251342.1"/>
    <property type="molecule type" value="Genomic_DNA"/>
</dbReference>
<organism evidence="10">
    <name type="scientific">uncultured Armatimonadetes bacterium</name>
    <dbReference type="NCBI Taxonomy" id="157466"/>
    <lineage>
        <taxon>Bacteria</taxon>
        <taxon>Bacillati</taxon>
        <taxon>Armatimonadota</taxon>
        <taxon>environmental samples</taxon>
    </lineage>
</organism>
<evidence type="ECO:0000313" key="10">
    <source>
        <dbReference type="EMBL" id="CAA9251342.1"/>
    </source>
</evidence>
<dbReference type="GO" id="GO:0003950">
    <property type="term" value="F:NAD+ poly-ADP-ribosyltransferase activity"/>
    <property type="evidence" value="ECO:0007669"/>
    <property type="project" value="UniProtKB-EC"/>
</dbReference>
<comment type="catalytic activity">
    <reaction evidence="6">
        <text>NAD(+) + (ADP-D-ribosyl)n-acceptor = nicotinamide + (ADP-D-ribosyl)n+1-acceptor + H(+).</text>
        <dbReference type="EC" id="2.4.2.30"/>
    </reaction>
</comment>
<dbReference type="InterPro" id="IPR008893">
    <property type="entry name" value="WGR_domain"/>
</dbReference>
<dbReference type="SUPFAM" id="SSF56399">
    <property type="entry name" value="ADP-ribosylation"/>
    <property type="match status" value="1"/>
</dbReference>
<name>A0A6J4II60_9BACT</name>
<evidence type="ECO:0000256" key="4">
    <source>
        <dbReference type="ARBA" id="ARBA00022695"/>
    </source>
</evidence>
<keyword evidence="5" id="KW-0520">NAD</keyword>
<evidence type="ECO:0000259" key="7">
    <source>
        <dbReference type="PROSITE" id="PS51059"/>
    </source>
</evidence>
<protein>
    <recommendedName>
        <fullName evidence="1">NAD(+) ADP-ribosyltransferase</fullName>
        <ecNumber evidence="1">2.4.2.30</ecNumber>
    </recommendedName>
</protein>
<evidence type="ECO:0000256" key="3">
    <source>
        <dbReference type="ARBA" id="ARBA00022679"/>
    </source>
</evidence>
<keyword evidence="2 10" id="KW-0328">Glycosyltransferase</keyword>
<keyword evidence="4" id="KW-0548">Nucleotidyltransferase</keyword>
<keyword evidence="3 10" id="KW-0808">Transferase</keyword>
<dbReference type="InterPro" id="IPR036930">
    <property type="entry name" value="WGR_dom_sf"/>
</dbReference>
<dbReference type="PROSITE" id="PS51059">
    <property type="entry name" value="PARP_CATALYTIC"/>
    <property type="match status" value="1"/>
</dbReference>
<dbReference type="SUPFAM" id="SSF142921">
    <property type="entry name" value="WGR domain-like"/>
    <property type="match status" value="1"/>
</dbReference>
<evidence type="ECO:0000256" key="5">
    <source>
        <dbReference type="ARBA" id="ARBA00023027"/>
    </source>
</evidence>
<dbReference type="Pfam" id="PF00644">
    <property type="entry name" value="PARP"/>
    <property type="match status" value="1"/>
</dbReference>
<gene>
    <name evidence="10" type="ORF">AVDCRST_MAG63-2015</name>
</gene>
<evidence type="ECO:0000256" key="6">
    <source>
        <dbReference type="ARBA" id="ARBA00033987"/>
    </source>
</evidence>
<dbReference type="GO" id="GO:1990404">
    <property type="term" value="F:NAD+-protein mono-ADP-ribosyltransferase activity"/>
    <property type="evidence" value="ECO:0007669"/>
    <property type="project" value="TreeGrafter"/>
</dbReference>
<proteinExistence type="predicted"/>
<dbReference type="Gene3D" id="1.20.142.10">
    <property type="entry name" value="Poly(ADP-ribose) polymerase, regulatory domain"/>
    <property type="match status" value="1"/>
</dbReference>
<dbReference type="PANTHER" id="PTHR10459">
    <property type="entry name" value="DNA LIGASE"/>
    <property type="match status" value="1"/>
</dbReference>
<dbReference type="PROSITE" id="PS51060">
    <property type="entry name" value="PARP_ALPHA_HD"/>
    <property type="match status" value="1"/>
</dbReference>
<dbReference type="InterPro" id="IPR004102">
    <property type="entry name" value="Poly(ADP-ribose)pol_reg_dom"/>
</dbReference>
<dbReference type="GO" id="GO:0006302">
    <property type="term" value="P:double-strand break repair"/>
    <property type="evidence" value="ECO:0007669"/>
    <property type="project" value="TreeGrafter"/>
</dbReference>
<dbReference type="PROSITE" id="PS51977">
    <property type="entry name" value="WGR"/>
    <property type="match status" value="1"/>
</dbReference>
<dbReference type="InterPro" id="IPR012317">
    <property type="entry name" value="Poly(ADP-ribose)pol_cat_dom"/>
</dbReference>
<dbReference type="GO" id="GO:0016779">
    <property type="term" value="F:nucleotidyltransferase activity"/>
    <property type="evidence" value="ECO:0007669"/>
    <property type="project" value="UniProtKB-KW"/>
</dbReference>
<dbReference type="Pfam" id="PF05406">
    <property type="entry name" value="WGR"/>
    <property type="match status" value="1"/>
</dbReference>
<feature type="domain" description="PARP alpha-helical" evidence="8">
    <location>
        <begin position="118"/>
        <end position="240"/>
    </location>
</feature>
<dbReference type="Pfam" id="PF02877">
    <property type="entry name" value="PARP_reg"/>
    <property type="match status" value="1"/>
</dbReference>
<dbReference type="InterPro" id="IPR050800">
    <property type="entry name" value="ARTD/PARP"/>
</dbReference>
<dbReference type="SUPFAM" id="SSF47587">
    <property type="entry name" value="Domain of poly(ADP-ribose) polymerase"/>
    <property type="match status" value="1"/>
</dbReference>